<evidence type="ECO:0000256" key="4">
    <source>
        <dbReference type="ARBA" id="ARBA00022801"/>
    </source>
</evidence>
<feature type="domain" description="Peptidase M14" evidence="8">
    <location>
        <begin position="46"/>
        <end position="426"/>
    </location>
</feature>
<comment type="cofactor">
    <cofactor evidence="1">
        <name>Zn(2+)</name>
        <dbReference type="ChEBI" id="CHEBI:29105"/>
    </cofactor>
</comment>
<dbReference type="Proteomes" id="UP000813385">
    <property type="component" value="Unassembled WGS sequence"/>
</dbReference>
<accession>A0A8K0TQ21</accession>
<dbReference type="InterPro" id="IPR000834">
    <property type="entry name" value="Peptidase_M14"/>
</dbReference>
<evidence type="ECO:0000256" key="2">
    <source>
        <dbReference type="ARBA" id="ARBA00005988"/>
    </source>
</evidence>
<dbReference type="PANTHER" id="PTHR11705:SF143">
    <property type="entry name" value="SLL0236 PROTEIN"/>
    <property type="match status" value="1"/>
</dbReference>
<keyword evidence="4" id="KW-0378">Hydrolase</keyword>
<name>A0A8K0TQ21_9PEZI</name>
<evidence type="ECO:0000313" key="10">
    <source>
        <dbReference type="Proteomes" id="UP000813385"/>
    </source>
</evidence>
<keyword evidence="3" id="KW-0645">Protease</keyword>
<evidence type="ECO:0000259" key="8">
    <source>
        <dbReference type="PROSITE" id="PS52035"/>
    </source>
</evidence>
<feature type="active site" description="Proton donor/acceptor" evidence="7">
    <location>
        <position position="384"/>
    </location>
</feature>
<keyword evidence="6" id="KW-0482">Metalloprotease</keyword>
<evidence type="ECO:0000256" key="6">
    <source>
        <dbReference type="ARBA" id="ARBA00023049"/>
    </source>
</evidence>
<proteinExistence type="inferred from homology"/>
<keyword evidence="9" id="KW-0121">Carboxypeptidase</keyword>
<comment type="similarity">
    <text evidence="2 7">Belongs to the peptidase M14 family.</text>
</comment>
<evidence type="ECO:0000256" key="7">
    <source>
        <dbReference type="PROSITE-ProRule" id="PRU01379"/>
    </source>
</evidence>
<dbReference type="GO" id="GO:0006508">
    <property type="term" value="P:proteolysis"/>
    <property type="evidence" value="ECO:0007669"/>
    <property type="project" value="UniProtKB-KW"/>
</dbReference>
<dbReference type="PROSITE" id="PS52035">
    <property type="entry name" value="PEPTIDASE_M14"/>
    <property type="match status" value="1"/>
</dbReference>
<dbReference type="EMBL" id="JAGPXD010000002">
    <property type="protein sequence ID" value="KAH7368657.1"/>
    <property type="molecule type" value="Genomic_DNA"/>
</dbReference>
<keyword evidence="10" id="KW-1185">Reference proteome</keyword>
<dbReference type="PANTHER" id="PTHR11705">
    <property type="entry name" value="PROTEASE FAMILY M14 CARBOXYPEPTIDASE A,B"/>
    <property type="match status" value="1"/>
</dbReference>
<dbReference type="SUPFAM" id="SSF53187">
    <property type="entry name" value="Zn-dependent exopeptidases"/>
    <property type="match status" value="1"/>
</dbReference>
<dbReference type="SMART" id="SM00631">
    <property type="entry name" value="Zn_pept"/>
    <property type="match status" value="1"/>
</dbReference>
<evidence type="ECO:0000256" key="5">
    <source>
        <dbReference type="ARBA" id="ARBA00022833"/>
    </source>
</evidence>
<organism evidence="9 10">
    <name type="scientific">Plectosphaerella cucumerina</name>
    <dbReference type="NCBI Taxonomy" id="40658"/>
    <lineage>
        <taxon>Eukaryota</taxon>
        <taxon>Fungi</taxon>
        <taxon>Dikarya</taxon>
        <taxon>Ascomycota</taxon>
        <taxon>Pezizomycotina</taxon>
        <taxon>Sordariomycetes</taxon>
        <taxon>Hypocreomycetidae</taxon>
        <taxon>Glomerellales</taxon>
        <taxon>Plectosphaerellaceae</taxon>
        <taxon>Plectosphaerella</taxon>
    </lineage>
</organism>
<protein>
    <submittedName>
        <fullName evidence="9">Carboxypeptidase A</fullName>
    </submittedName>
</protein>
<evidence type="ECO:0000313" key="9">
    <source>
        <dbReference type="EMBL" id="KAH7368657.1"/>
    </source>
</evidence>
<gene>
    <name evidence="9" type="ORF">B0T11DRAFT_350219</name>
</gene>
<sequence>MRYTYLGPKDEAVIGKGDRFNGGHIFPLGAGTSTPSKNASRPMFETILNHKEVVSAMLGLRAEYGINLIHPPHRSSEGRSPVIGTIPCSDGRDARKAGSCGSDDSYNVLFTANMLGHDRSSSDAIIYFVSDLLYARKHGLGLEYGNVTYSNRDVERAASVGIVFFPLVNLDGMIFDAEKNTCWRRNRNNSTMEDDEVWKQHSVGVDINRNFDIAWDFERILDMSARGAKRLNSDSARNELYRGDHPMSEPETQNLAWVFAKFQRISWLMDVRVLGRRVVTPWGIDLNQDNVTEQNWRNKEFDGKRGDIQNLNDVYGEYMDPFDRSLHRNVSRLIRDELYSVAGRNHSAGETAYLGPHTGTFIDWAYSRHIVSQNAEKVFSFAFEFGDPDREARKNKAICGYYPNKMSLNINMKEAAVAFMTLLLEASQRRS</sequence>
<dbReference type="GO" id="GO:0008270">
    <property type="term" value="F:zinc ion binding"/>
    <property type="evidence" value="ECO:0007669"/>
    <property type="project" value="InterPro"/>
</dbReference>
<reference evidence="9" key="1">
    <citation type="journal article" date="2021" name="Nat. Commun.">
        <title>Genetic determinants of endophytism in the Arabidopsis root mycobiome.</title>
        <authorList>
            <person name="Mesny F."/>
            <person name="Miyauchi S."/>
            <person name="Thiergart T."/>
            <person name="Pickel B."/>
            <person name="Atanasova L."/>
            <person name="Karlsson M."/>
            <person name="Huettel B."/>
            <person name="Barry K.W."/>
            <person name="Haridas S."/>
            <person name="Chen C."/>
            <person name="Bauer D."/>
            <person name="Andreopoulos W."/>
            <person name="Pangilinan J."/>
            <person name="LaButti K."/>
            <person name="Riley R."/>
            <person name="Lipzen A."/>
            <person name="Clum A."/>
            <person name="Drula E."/>
            <person name="Henrissat B."/>
            <person name="Kohler A."/>
            <person name="Grigoriev I.V."/>
            <person name="Martin F.M."/>
            <person name="Hacquard S."/>
        </authorList>
    </citation>
    <scope>NUCLEOTIDE SEQUENCE</scope>
    <source>
        <strain evidence="9">MPI-CAGE-AT-0016</strain>
    </source>
</reference>
<comment type="caution">
    <text evidence="9">The sequence shown here is derived from an EMBL/GenBank/DDBJ whole genome shotgun (WGS) entry which is preliminary data.</text>
</comment>
<dbReference type="Pfam" id="PF00246">
    <property type="entry name" value="Peptidase_M14"/>
    <property type="match status" value="1"/>
</dbReference>
<evidence type="ECO:0000256" key="1">
    <source>
        <dbReference type="ARBA" id="ARBA00001947"/>
    </source>
</evidence>
<dbReference type="AlphaFoldDB" id="A0A8K0TQ21"/>
<dbReference type="GO" id="GO:0004181">
    <property type="term" value="F:metallocarboxypeptidase activity"/>
    <property type="evidence" value="ECO:0007669"/>
    <property type="project" value="InterPro"/>
</dbReference>
<keyword evidence="5" id="KW-0862">Zinc</keyword>
<evidence type="ECO:0000256" key="3">
    <source>
        <dbReference type="ARBA" id="ARBA00022670"/>
    </source>
</evidence>
<dbReference type="Gene3D" id="3.40.630.10">
    <property type="entry name" value="Zn peptidases"/>
    <property type="match status" value="1"/>
</dbReference>
<dbReference type="OrthoDB" id="3626597at2759"/>